<dbReference type="Proteomes" id="UP000265520">
    <property type="component" value="Unassembled WGS sequence"/>
</dbReference>
<protein>
    <submittedName>
        <fullName evidence="1">Uncharacterized protein</fullName>
    </submittedName>
</protein>
<organism evidence="1 2">
    <name type="scientific">Trifolium medium</name>
    <dbReference type="NCBI Taxonomy" id="97028"/>
    <lineage>
        <taxon>Eukaryota</taxon>
        <taxon>Viridiplantae</taxon>
        <taxon>Streptophyta</taxon>
        <taxon>Embryophyta</taxon>
        <taxon>Tracheophyta</taxon>
        <taxon>Spermatophyta</taxon>
        <taxon>Magnoliopsida</taxon>
        <taxon>eudicotyledons</taxon>
        <taxon>Gunneridae</taxon>
        <taxon>Pentapetalae</taxon>
        <taxon>rosids</taxon>
        <taxon>fabids</taxon>
        <taxon>Fabales</taxon>
        <taxon>Fabaceae</taxon>
        <taxon>Papilionoideae</taxon>
        <taxon>50 kb inversion clade</taxon>
        <taxon>NPAAA clade</taxon>
        <taxon>Hologalegina</taxon>
        <taxon>IRL clade</taxon>
        <taxon>Trifolieae</taxon>
        <taxon>Trifolium</taxon>
    </lineage>
</organism>
<dbReference type="EMBL" id="LXQA011079872">
    <property type="protein sequence ID" value="MCI83973.1"/>
    <property type="molecule type" value="Genomic_DNA"/>
</dbReference>
<name>A0A392V963_9FABA</name>
<dbReference type="AlphaFoldDB" id="A0A392V963"/>
<comment type="caution">
    <text evidence="1">The sequence shown here is derived from an EMBL/GenBank/DDBJ whole genome shotgun (WGS) entry which is preliminary data.</text>
</comment>
<reference evidence="1 2" key="1">
    <citation type="journal article" date="2018" name="Front. Plant Sci.">
        <title>Red Clover (Trifolium pratense) and Zigzag Clover (T. medium) - A Picture of Genomic Similarities and Differences.</title>
        <authorList>
            <person name="Dluhosova J."/>
            <person name="Istvanek J."/>
            <person name="Nedelnik J."/>
            <person name="Repkova J."/>
        </authorList>
    </citation>
    <scope>NUCLEOTIDE SEQUENCE [LARGE SCALE GENOMIC DNA]</scope>
    <source>
        <strain evidence="2">cv. 10/8</strain>
        <tissue evidence="1">Leaf</tissue>
    </source>
</reference>
<feature type="non-terminal residue" evidence="1">
    <location>
        <position position="40"/>
    </location>
</feature>
<proteinExistence type="predicted"/>
<evidence type="ECO:0000313" key="1">
    <source>
        <dbReference type="EMBL" id="MCI83973.1"/>
    </source>
</evidence>
<sequence>MDESKYLDRDRVPLSSIEAEIDLQVSNMRKGGMDMNMSKK</sequence>
<accession>A0A392V963</accession>
<keyword evidence="2" id="KW-1185">Reference proteome</keyword>
<evidence type="ECO:0000313" key="2">
    <source>
        <dbReference type="Proteomes" id="UP000265520"/>
    </source>
</evidence>